<dbReference type="RefSeq" id="WP_145850711.1">
    <property type="nucleotide sequence ID" value="NZ_RPFW01000001.1"/>
</dbReference>
<dbReference type="Proteomes" id="UP000460272">
    <property type="component" value="Unassembled WGS sequence"/>
</dbReference>
<dbReference type="GO" id="GO:0005829">
    <property type="term" value="C:cytosol"/>
    <property type="evidence" value="ECO:0007669"/>
    <property type="project" value="TreeGrafter"/>
</dbReference>
<name>A0A6P2C425_9ACTN</name>
<dbReference type="Pfam" id="PF01243">
    <property type="entry name" value="PNPOx_N"/>
    <property type="match status" value="1"/>
</dbReference>
<dbReference type="InterPro" id="IPR019920">
    <property type="entry name" value="F420-binding_dom_put"/>
</dbReference>
<evidence type="ECO:0000313" key="5">
    <source>
        <dbReference type="Proteomes" id="UP000460272"/>
    </source>
</evidence>
<dbReference type="GO" id="GO:0070967">
    <property type="term" value="F:coenzyme F420 binding"/>
    <property type="evidence" value="ECO:0007669"/>
    <property type="project" value="TreeGrafter"/>
</dbReference>
<dbReference type="Gene3D" id="2.30.110.10">
    <property type="entry name" value="Electron Transport, Fmn-binding Protein, Chain A"/>
    <property type="match status" value="1"/>
</dbReference>
<dbReference type="AlphaFoldDB" id="A0A6P2C425"/>
<protein>
    <submittedName>
        <fullName evidence="4">PPOX class F420-dependent oxidoreductase</fullName>
    </submittedName>
</protein>
<accession>A0A6P2C425</accession>
<dbReference type="SUPFAM" id="SSF50475">
    <property type="entry name" value="FMN-binding split barrel"/>
    <property type="match status" value="1"/>
</dbReference>
<dbReference type="GO" id="GO:0016627">
    <property type="term" value="F:oxidoreductase activity, acting on the CH-CH group of donors"/>
    <property type="evidence" value="ECO:0007669"/>
    <property type="project" value="TreeGrafter"/>
</dbReference>
<evidence type="ECO:0000256" key="2">
    <source>
        <dbReference type="SAM" id="MobiDB-lite"/>
    </source>
</evidence>
<proteinExistence type="predicted"/>
<organism evidence="4 5">
    <name type="scientific">Trebonia kvetii</name>
    <dbReference type="NCBI Taxonomy" id="2480626"/>
    <lineage>
        <taxon>Bacteria</taxon>
        <taxon>Bacillati</taxon>
        <taxon>Actinomycetota</taxon>
        <taxon>Actinomycetes</taxon>
        <taxon>Streptosporangiales</taxon>
        <taxon>Treboniaceae</taxon>
        <taxon>Trebonia</taxon>
    </lineage>
</organism>
<dbReference type="OrthoDB" id="158738at2"/>
<dbReference type="EMBL" id="RPFW01000001">
    <property type="protein sequence ID" value="TVZ05958.1"/>
    <property type="molecule type" value="Genomic_DNA"/>
</dbReference>
<evidence type="ECO:0000256" key="1">
    <source>
        <dbReference type="ARBA" id="ARBA00023002"/>
    </source>
</evidence>
<dbReference type="PANTHER" id="PTHR35176">
    <property type="entry name" value="HEME OXYGENASE HI_0854-RELATED"/>
    <property type="match status" value="1"/>
</dbReference>
<dbReference type="InterPro" id="IPR052019">
    <property type="entry name" value="F420H2_bilvrd_red/Heme_oxyg"/>
</dbReference>
<feature type="region of interest" description="Disordered" evidence="2">
    <location>
        <begin position="1"/>
        <end position="32"/>
    </location>
</feature>
<evidence type="ECO:0000313" key="4">
    <source>
        <dbReference type="EMBL" id="TVZ05958.1"/>
    </source>
</evidence>
<gene>
    <name evidence="4" type="ORF">EAS64_00320</name>
</gene>
<keyword evidence="5" id="KW-1185">Reference proteome</keyword>
<dbReference type="NCBIfam" id="TIGR03618">
    <property type="entry name" value="Rv1155_F420"/>
    <property type="match status" value="1"/>
</dbReference>
<dbReference type="PANTHER" id="PTHR35176:SF6">
    <property type="entry name" value="HEME OXYGENASE HI_0854-RELATED"/>
    <property type="match status" value="1"/>
</dbReference>
<dbReference type="InterPro" id="IPR012349">
    <property type="entry name" value="Split_barrel_FMN-bd"/>
</dbReference>
<keyword evidence="1" id="KW-0560">Oxidoreductase</keyword>
<comment type="caution">
    <text evidence="4">The sequence shown here is derived from an EMBL/GenBank/DDBJ whole genome shotgun (WGS) entry which is preliminary data.</text>
</comment>
<reference evidence="4 5" key="1">
    <citation type="submission" date="2018-11" db="EMBL/GenBank/DDBJ databases">
        <title>Trebonia kvetii gen.nov., sp.nov., a novel acidophilic actinobacterium, and proposal of the new actinobacterial family Treboniaceae fam. nov.</title>
        <authorList>
            <person name="Rapoport D."/>
            <person name="Sagova-Mareckova M."/>
            <person name="Sedlacek I."/>
            <person name="Provaznik J."/>
            <person name="Kralova S."/>
            <person name="Pavlinic D."/>
            <person name="Benes V."/>
            <person name="Kopecky J."/>
        </authorList>
    </citation>
    <scope>NUCLEOTIDE SEQUENCE [LARGE SCALE GENOMIC DNA]</scope>
    <source>
        <strain evidence="4 5">15Tr583</strain>
    </source>
</reference>
<feature type="compositionally biased region" description="Low complexity" evidence="2">
    <location>
        <begin position="1"/>
        <end position="13"/>
    </location>
</feature>
<evidence type="ECO:0000259" key="3">
    <source>
        <dbReference type="Pfam" id="PF01243"/>
    </source>
</evidence>
<feature type="domain" description="Pyridoxamine 5'-phosphate oxidase N-terminal" evidence="3">
    <location>
        <begin position="42"/>
        <end position="173"/>
    </location>
</feature>
<dbReference type="InterPro" id="IPR011576">
    <property type="entry name" value="Pyridox_Oxase_N"/>
</dbReference>
<sequence>MTSNGSGTTSGSTDDAGEQAAGPPPGRSPGVNQRAQITLTEGEIAELLAGVRSMTMGSIGPGGQPHLVAMWFAVIDGDICFETKAKSQKAVNLRRDPRITCLAEDGDVYDELRGVAVEGRAEVSDDPDLLWRIGVAVWERYTGPYSEEMRPFVEAALRKRVAVRVHAERIRSWDHRKLGLPSFGPATGSTVTAPGRRPR</sequence>